<dbReference type="EMBL" id="MU250524">
    <property type="protein sequence ID" value="KAG7452173.1"/>
    <property type="molecule type" value="Genomic_DNA"/>
</dbReference>
<keyword evidence="3" id="KW-1185">Reference proteome</keyword>
<dbReference type="Proteomes" id="UP000812287">
    <property type="component" value="Unassembled WGS sequence"/>
</dbReference>
<proteinExistence type="predicted"/>
<comment type="caution">
    <text evidence="2">The sequence shown here is derived from an EMBL/GenBank/DDBJ whole genome shotgun (WGS) entry which is preliminary data.</text>
</comment>
<dbReference type="AlphaFoldDB" id="A0A9P7W3X3"/>
<evidence type="ECO:0000313" key="3">
    <source>
        <dbReference type="Proteomes" id="UP000812287"/>
    </source>
</evidence>
<accession>A0A9P7W3X3</accession>
<protein>
    <submittedName>
        <fullName evidence="2">Uncharacterized protein</fullName>
    </submittedName>
</protein>
<name>A0A9P7W3X3_9AGAR</name>
<keyword evidence="1" id="KW-0812">Transmembrane</keyword>
<dbReference type="GeneID" id="66102666"/>
<evidence type="ECO:0000256" key="1">
    <source>
        <dbReference type="SAM" id="Phobius"/>
    </source>
</evidence>
<gene>
    <name evidence="2" type="ORF">BT62DRAFT_287211</name>
</gene>
<sequence length="124" mass="13834">MLSLHISISPYLTSHRLIFKFQIIRIMSFLVCLVLFIGTWANSNNGYTSQTGRQRLTSRQSVKRFTVTDGGPGSVHSFLSRRRSDVASRRAATICFVTWNSLPLLSSQVAAHAGSDRFIVVRCG</sequence>
<dbReference type="RefSeq" id="XP_043045673.1">
    <property type="nucleotide sequence ID" value="XM_043180370.1"/>
</dbReference>
<organism evidence="2 3">
    <name type="scientific">Guyanagaster necrorhizus</name>
    <dbReference type="NCBI Taxonomy" id="856835"/>
    <lineage>
        <taxon>Eukaryota</taxon>
        <taxon>Fungi</taxon>
        <taxon>Dikarya</taxon>
        <taxon>Basidiomycota</taxon>
        <taxon>Agaricomycotina</taxon>
        <taxon>Agaricomycetes</taxon>
        <taxon>Agaricomycetidae</taxon>
        <taxon>Agaricales</taxon>
        <taxon>Marasmiineae</taxon>
        <taxon>Physalacriaceae</taxon>
        <taxon>Guyanagaster</taxon>
    </lineage>
</organism>
<feature type="transmembrane region" description="Helical" evidence="1">
    <location>
        <begin position="21"/>
        <end position="41"/>
    </location>
</feature>
<keyword evidence="1" id="KW-0472">Membrane</keyword>
<keyword evidence="1" id="KW-1133">Transmembrane helix</keyword>
<evidence type="ECO:0000313" key="2">
    <source>
        <dbReference type="EMBL" id="KAG7452173.1"/>
    </source>
</evidence>
<reference evidence="2" key="1">
    <citation type="submission" date="2020-11" db="EMBL/GenBank/DDBJ databases">
        <title>Adaptations for nitrogen fixation in a non-lichenized fungal sporocarp promotes dispersal by wood-feeding termites.</title>
        <authorList>
            <consortium name="DOE Joint Genome Institute"/>
            <person name="Koch R.A."/>
            <person name="Yoon G."/>
            <person name="Arayal U."/>
            <person name="Lail K."/>
            <person name="Amirebrahimi M."/>
            <person name="Labutti K."/>
            <person name="Lipzen A."/>
            <person name="Riley R."/>
            <person name="Barry K."/>
            <person name="Henrissat B."/>
            <person name="Grigoriev I.V."/>
            <person name="Herr J.R."/>
            <person name="Aime M.C."/>
        </authorList>
    </citation>
    <scope>NUCLEOTIDE SEQUENCE</scope>
    <source>
        <strain evidence="2">MCA 3950</strain>
    </source>
</reference>